<gene>
    <name evidence="2" type="ORF">EXN68_26510</name>
</gene>
<name>A0A546X148_RHIRH</name>
<accession>A0A546X148</accession>
<dbReference type="InterPro" id="IPR010642">
    <property type="entry name" value="Invasion_prot_B"/>
</dbReference>
<dbReference type="Proteomes" id="UP000315434">
    <property type="component" value="Unassembled WGS sequence"/>
</dbReference>
<sequence>MKTVMKITASIGAFLVLAGATFSHAQTPTSHTLPGGATSVREVFRDWIVECQVIGNASDCIISQEQTQSDGRRLLLINIRPQNEGTVSGTMVLPFGLILTQGVRIQIDEGAVGDVPLPFHTCQPIGCIVEFTLSAALVKAMRAGAALNILGTVPDSKEHPFRIPLGGFSAASERALLLMRS</sequence>
<reference evidence="2 3" key="1">
    <citation type="journal article" date="2019" name="Appl. Microbiol. Biotechnol.">
        <title>Differential efficiency of wild type rhizogenic strains for rol gene transformation of plants.</title>
        <authorList>
            <person name="Desmet S."/>
            <person name="De Keyser E."/>
            <person name="Van Vaerenbergh J."/>
            <person name="Baeyen S."/>
            <person name="Van Huylenbroeck J."/>
            <person name="Geelen D."/>
            <person name="Dhooghe E."/>
        </authorList>
    </citation>
    <scope>NUCLEOTIDE SEQUENCE [LARGE SCALE GENOMIC DNA]</scope>
    <source>
        <strain evidence="2 3">GBBC3284</strain>
    </source>
</reference>
<comment type="caution">
    <text evidence="2">The sequence shown here is derived from an EMBL/GenBank/DDBJ whole genome shotgun (WGS) entry which is preliminary data.</text>
</comment>
<dbReference type="EMBL" id="SGNY01000014">
    <property type="protein sequence ID" value="TRA94473.1"/>
    <property type="molecule type" value="Genomic_DNA"/>
</dbReference>
<dbReference type="Pfam" id="PF06776">
    <property type="entry name" value="IalB"/>
    <property type="match status" value="1"/>
</dbReference>
<feature type="signal peptide" evidence="1">
    <location>
        <begin position="1"/>
        <end position="25"/>
    </location>
</feature>
<organism evidence="2 3">
    <name type="scientific">Rhizobium rhizogenes</name>
    <name type="common">Agrobacterium rhizogenes</name>
    <dbReference type="NCBI Taxonomy" id="359"/>
    <lineage>
        <taxon>Bacteria</taxon>
        <taxon>Pseudomonadati</taxon>
        <taxon>Pseudomonadota</taxon>
        <taxon>Alphaproteobacteria</taxon>
        <taxon>Hyphomicrobiales</taxon>
        <taxon>Rhizobiaceae</taxon>
        <taxon>Rhizobium/Agrobacterium group</taxon>
        <taxon>Rhizobium</taxon>
    </lineage>
</organism>
<evidence type="ECO:0000313" key="3">
    <source>
        <dbReference type="Proteomes" id="UP000315434"/>
    </source>
</evidence>
<feature type="chain" id="PRO_5021804659" evidence="1">
    <location>
        <begin position="26"/>
        <end position="181"/>
    </location>
</feature>
<dbReference type="InterPro" id="IPR038696">
    <property type="entry name" value="IalB_sf"/>
</dbReference>
<evidence type="ECO:0000313" key="2">
    <source>
        <dbReference type="EMBL" id="TRA94473.1"/>
    </source>
</evidence>
<dbReference type="Gene3D" id="2.60.40.1880">
    <property type="entry name" value="Invasion associated locus B (IalB) protein"/>
    <property type="match status" value="1"/>
</dbReference>
<dbReference type="AlphaFoldDB" id="A0A546X148"/>
<keyword evidence="1" id="KW-0732">Signal</keyword>
<evidence type="ECO:0000256" key="1">
    <source>
        <dbReference type="SAM" id="SignalP"/>
    </source>
</evidence>
<protein>
    <submittedName>
        <fullName evidence="2">Invasion associated locus B family protein</fullName>
    </submittedName>
</protein>
<proteinExistence type="predicted"/>
<dbReference type="OrthoDB" id="9814802at2"/>